<dbReference type="Proteomes" id="UP000094043">
    <property type="component" value="Chromosome 7"/>
</dbReference>
<dbReference type="OrthoDB" id="3180714at2759"/>
<dbReference type="SUPFAM" id="SSF53927">
    <property type="entry name" value="Cytidine deaminase-like"/>
    <property type="match status" value="1"/>
</dbReference>
<dbReference type="InterPro" id="IPR002125">
    <property type="entry name" value="CMP_dCMP_dom"/>
</dbReference>
<proteinExistence type="inferred from homology"/>
<dbReference type="GO" id="GO:0005634">
    <property type="term" value="C:nucleus"/>
    <property type="evidence" value="ECO:0007669"/>
    <property type="project" value="TreeGrafter"/>
</dbReference>
<dbReference type="VEuPathDB" id="FungiDB:L203_04192"/>
<accession>A0A1E3ID39</accession>
<evidence type="ECO:0000313" key="5">
    <source>
        <dbReference type="Proteomes" id="UP000094043"/>
    </source>
</evidence>
<dbReference type="SUPFAM" id="SSF82199">
    <property type="entry name" value="SET domain"/>
    <property type="match status" value="1"/>
</dbReference>
<evidence type="ECO:0000313" key="4">
    <source>
        <dbReference type="EMBL" id="WVN90276.1"/>
    </source>
</evidence>
<reference evidence="4" key="2">
    <citation type="journal article" date="2022" name="Elife">
        <title>Obligate sexual reproduction of a homothallic fungus closely related to the Cryptococcus pathogenic species complex.</title>
        <authorList>
            <person name="Passer A.R."/>
            <person name="Clancey S.A."/>
            <person name="Shea T."/>
            <person name="David-Palma M."/>
            <person name="Averette A.F."/>
            <person name="Boekhout T."/>
            <person name="Porcel B.M."/>
            <person name="Nowrousian M."/>
            <person name="Cuomo C.A."/>
            <person name="Sun S."/>
            <person name="Heitman J."/>
            <person name="Coelho M.A."/>
        </authorList>
    </citation>
    <scope>NUCLEOTIDE SEQUENCE</scope>
    <source>
        <strain evidence="4">CBS 7841</strain>
    </source>
</reference>
<dbReference type="CDD" id="cd01285">
    <property type="entry name" value="nucleoside_deaminase"/>
    <property type="match status" value="1"/>
</dbReference>
<dbReference type="GO" id="GO:0005737">
    <property type="term" value="C:cytoplasm"/>
    <property type="evidence" value="ECO:0007669"/>
    <property type="project" value="TreeGrafter"/>
</dbReference>
<dbReference type="RefSeq" id="XP_066070976.1">
    <property type="nucleotide sequence ID" value="XM_066214879.1"/>
</dbReference>
<dbReference type="PANTHER" id="PTHR11079:SF156">
    <property type="entry name" value="INACTIVE TRNA-SPECIFIC ADENOSINE DEAMINASE-LIKE PROTEIN 3-RELATED"/>
    <property type="match status" value="1"/>
</dbReference>
<dbReference type="PROSITE" id="PS50280">
    <property type="entry name" value="SET"/>
    <property type="match status" value="1"/>
</dbReference>
<evidence type="ECO:0000256" key="1">
    <source>
        <dbReference type="ARBA" id="ARBA00022694"/>
    </source>
</evidence>
<dbReference type="InterPro" id="IPR046341">
    <property type="entry name" value="SET_dom_sf"/>
</dbReference>
<evidence type="ECO:0000256" key="2">
    <source>
        <dbReference type="ARBA" id="ARBA00038160"/>
    </source>
</evidence>
<keyword evidence="5" id="KW-1185">Reference proteome</keyword>
<dbReference type="InterPro" id="IPR001214">
    <property type="entry name" value="SET_dom"/>
</dbReference>
<protein>
    <submittedName>
        <fullName evidence="4">Uncharacterized protein</fullName>
    </submittedName>
</protein>
<dbReference type="InterPro" id="IPR016193">
    <property type="entry name" value="Cytidine_deaminase-like"/>
</dbReference>
<dbReference type="GeneID" id="91089721"/>
<dbReference type="EMBL" id="CP143790">
    <property type="protein sequence ID" value="WVN90276.1"/>
    <property type="molecule type" value="Genomic_DNA"/>
</dbReference>
<feature type="region of interest" description="Disordered" evidence="3">
    <location>
        <begin position="204"/>
        <end position="292"/>
    </location>
</feature>
<reference evidence="4" key="1">
    <citation type="submission" date="2016-06" db="EMBL/GenBank/DDBJ databases">
        <authorList>
            <person name="Cuomo C."/>
            <person name="Litvintseva A."/>
            <person name="Heitman J."/>
            <person name="Chen Y."/>
            <person name="Sun S."/>
            <person name="Springer D."/>
            <person name="Dromer F."/>
            <person name="Young S."/>
            <person name="Zeng Q."/>
            <person name="Chapman S."/>
            <person name="Gujja S."/>
            <person name="Saif S."/>
            <person name="Birren B."/>
        </authorList>
    </citation>
    <scope>NUCLEOTIDE SEQUENCE</scope>
    <source>
        <strain evidence="4">CBS 7841</strain>
    </source>
</reference>
<sequence length="687" mass="77114">MRANGANIFPKVSMEQSYSTTTSLNPLGLYTQSHLLRGNGLFAPALIPVGTMIEESPILLFSKQEWEGKRIGETILGEFGFCWSEGGMCLGLGLASLFNHSSMPNVIFHRNFTNNTIKFIASKTIAPGEELCIPFAAEECKMQCIPISNGLYRQGELIKTENEDKRDGLSEMNKDFVEICAEKNRQENKSQVRRIAAASFALQEEEMPQARTDTLSSSNQNFLPIRSPVPIQSSLTTNPLFEQPSRSASSSSAPMSCLSSLQPHIIPQDSLPAPLHSSEYKASDKRQSSKHCRSAKLVPELDWREQDWYDGATDVEIRGKKGMVEGVDWGEVVRIKGPAEKENDGDDKDLIRVWILEFTDPKLTKTALNFSKEVWPNDANERLRHLKRVCRRNEDGQEICRIALCPFDEHSLESLGSLMSAFSPSLSFLIPKVWSVPASGARNQEQLKWKHHVWPVSFAPAPIIPNDSSHWSLARKSWVAAGVKRVLELALEAKKMGETPVATFCTSAPSLFWPNTDGFIPPTLNLRASSCDTRISEHHPLRHATLNCVASIAHLRTVPPFTDVPPTRNGADYLLTSLTLFISHEPCVMCAMALLHSRVREVFYVFSRKKGGGFEYDEEHQQPQQERNLSENCSDCDGMQDVSGNEQGGFGIHARRDLNHRFEVWKWNGHVDEKTRRQLIIDENLQL</sequence>
<dbReference type="KEGG" id="cdep:91089721"/>
<feature type="compositionally biased region" description="Polar residues" evidence="3">
    <location>
        <begin position="230"/>
        <end position="240"/>
    </location>
</feature>
<gene>
    <name evidence="4" type="ORF">L203_105512</name>
</gene>
<dbReference type="Gene3D" id="3.40.140.10">
    <property type="entry name" value="Cytidine Deaminase, domain 2"/>
    <property type="match status" value="1"/>
</dbReference>
<evidence type="ECO:0000256" key="3">
    <source>
        <dbReference type="SAM" id="MobiDB-lite"/>
    </source>
</evidence>
<organism evidence="4 5">
    <name type="scientific">Cryptococcus depauperatus CBS 7841</name>
    <dbReference type="NCBI Taxonomy" id="1295531"/>
    <lineage>
        <taxon>Eukaryota</taxon>
        <taxon>Fungi</taxon>
        <taxon>Dikarya</taxon>
        <taxon>Basidiomycota</taxon>
        <taxon>Agaricomycotina</taxon>
        <taxon>Tremellomycetes</taxon>
        <taxon>Tremellales</taxon>
        <taxon>Cryptococcaceae</taxon>
        <taxon>Cryptococcus</taxon>
    </lineage>
</organism>
<dbReference type="GO" id="GO:0052717">
    <property type="term" value="F:tRNA-specific adenosine-34 deaminase activity"/>
    <property type="evidence" value="ECO:0007669"/>
    <property type="project" value="TreeGrafter"/>
</dbReference>
<dbReference type="PROSITE" id="PS51747">
    <property type="entry name" value="CYT_DCMP_DEAMINASES_2"/>
    <property type="match status" value="1"/>
</dbReference>
<dbReference type="Pfam" id="PF00856">
    <property type="entry name" value="SET"/>
    <property type="match status" value="1"/>
</dbReference>
<dbReference type="Gene3D" id="2.170.270.10">
    <property type="entry name" value="SET domain"/>
    <property type="match status" value="1"/>
</dbReference>
<keyword evidence="1" id="KW-0819">tRNA processing</keyword>
<reference evidence="4" key="3">
    <citation type="submission" date="2024-01" db="EMBL/GenBank/DDBJ databases">
        <authorList>
            <person name="Coelho M.A."/>
            <person name="David-Palma M."/>
            <person name="Shea T."/>
            <person name="Sun S."/>
            <person name="Cuomo C.A."/>
            <person name="Heitman J."/>
        </authorList>
    </citation>
    <scope>NUCLEOTIDE SEQUENCE</scope>
    <source>
        <strain evidence="4">CBS 7841</strain>
    </source>
</reference>
<feature type="compositionally biased region" description="Basic and acidic residues" evidence="3">
    <location>
        <begin position="278"/>
        <end position="287"/>
    </location>
</feature>
<dbReference type="AlphaFoldDB" id="A0A1E3ID39"/>
<dbReference type="PANTHER" id="PTHR11079">
    <property type="entry name" value="CYTOSINE DEAMINASE FAMILY MEMBER"/>
    <property type="match status" value="1"/>
</dbReference>
<dbReference type="GO" id="GO:0008033">
    <property type="term" value="P:tRNA processing"/>
    <property type="evidence" value="ECO:0007669"/>
    <property type="project" value="UniProtKB-KW"/>
</dbReference>
<comment type="similarity">
    <text evidence="2">Belongs to the cytidine and deoxycytidylate deaminase family. ADAT3 subfamily.</text>
</comment>
<name>A0A1E3ID39_9TREE</name>
<feature type="compositionally biased region" description="Polar residues" evidence="3">
    <location>
        <begin position="211"/>
        <end position="222"/>
    </location>
</feature>
<feature type="compositionally biased region" description="Low complexity" evidence="3">
    <location>
        <begin position="244"/>
        <end position="261"/>
    </location>
</feature>